<evidence type="ECO:0000256" key="2">
    <source>
        <dbReference type="ARBA" id="ARBA00022679"/>
    </source>
</evidence>
<dbReference type="Proteomes" id="UP000287896">
    <property type="component" value="Segment"/>
</dbReference>
<evidence type="ECO:0000256" key="6">
    <source>
        <dbReference type="ARBA" id="ARBA00049244"/>
    </source>
</evidence>
<dbReference type="Pfam" id="PF17657">
    <property type="entry name" value="DNA_pol3_finger"/>
    <property type="match status" value="1"/>
</dbReference>
<dbReference type="EC" id="2.7.7.7" evidence="1"/>
<dbReference type="Pfam" id="PF07733">
    <property type="entry name" value="DNA_pol3_alpha"/>
    <property type="match status" value="1"/>
</dbReference>
<dbReference type="PANTHER" id="PTHR32294">
    <property type="entry name" value="DNA POLYMERASE III SUBUNIT ALPHA"/>
    <property type="match status" value="1"/>
</dbReference>
<dbReference type="GO" id="GO:0008408">
    <property type="term" value="F:3'-5' exonuclease activity"/>
    <property type="evidence" value="ECO:0007669"/>
    <property type="project" value="InterPro"/>
</dbReference>
<name>A0A3Q9R7E7_9CAUD</name>
<comment type="catalytic activity">
    <reaction evidence="6">
        <text>DNA(n) + a 2'-deoxyribonucleoside 5'-triphosphate = DNA(n+1) + diphosphate</text>
        <dbReference type="Rhea" id="RHEA:22508"/>
        <dbReference type="Rhea" id="RHEA-COMP:17339"/>
        <dbReference type="Rhea" id="RHEA-COMP:17340"/>
        <dbReference type="ChEBI" id="CHEBI:33019"/>
        <dbReference type="ChEBI" id="CHEBI:61560"/>
        <dbReference type="ChEBI" id="CHEBI:173112"/>
        <dbReference type="EC" id="2.7.7.7"/>
    </reaction>
</comment>
<keyword evidence="4" id="KW-0235">DNA replication</keyword>
<dbReference type="Pfam" id="PF14579">
    <property type="entry name" value="HHH_6"/>
    <property type="match status" value="1"/>
</dbReference>
<dbReference type="InterPro" id="IPR004805">
    <property type="entry name" value="DnaE2/DnaE/PolC"/>
</dbReference>
<keyword evidence="9" id="KW-1185">Reference proteome</keyword>
<evidence type="ECO:0000256" key="4">
    <source>
        <dbReference type="ARBA" id="ARBA00022705"/>
    </source>
</evidence>
<gene>
    <name evidence="8" type="ORF">pW2_71</name>
</gene>
<evidence type="ECO:0000256" key="3">
    <source>
        <dbReference type="ARBA" id="ARBA00022695"/>
    </source>
</evidence>
<dbReference type="Gene3D" id="1.10.150.870">
    <property type="match status" value="1"/>
</dbReference>
<sequence>MRYENLHKHTMYSNISTPDSTLTIEDVAKRAVELGHKTLSTVEHGYAGNVFEYYDVAQKYGLKLVFGVEFYYVKDRFAKDRTNAHLLILAKNNEGKKELTKLISEANLTGYYFKPRIDESLLFGLNPDNVVVTSTCIASPYNLYKDECFIKDCYEYFGDNFYLELHDNTHPLQVEYNKMLLEMHEKYDIPFIFATDTHYIHEEDAKERDLLLKGKGIFYPEEEGFIMDYPTSDKVFERFEQQGVFTREQVESALQNTWIVDDFEEIKMDKEIKMPSIYPDLNHEEKMEKLKDIINKEWVEDRKHIPKEKHKEYIDGIKFEMDIIDRTFTEDYFLLNYPIIKRGKELGGVLTRTGRGSAPSYYLNKLLGFTEVDRLDAPVTLYPTRFMSISRILETKSLPDIDFNTSDPEPFVQATKEILGEDNCYWMVAYGTMQESEAFRNLCRAYGMQKDEYNEVGKDLDAYRKHAKWGSIIEESKMFIGVIDSVSPHPCANLLLSQPISEEVGVLRVGSDDEDTGKKKITYCALIDSDTSDAWKYLKNDYLTVTVWKIIAEAFKAVGLPIPDVRELSKMVEGNQKVWDLYEKGLTATLNQTGTDSGTPQVMQYKPKSVRELTGWVSAIRPSFASMKAYFLNRRPFTYNIPEFDKILETSDNFILYQENIMATLVYAGFPEDETYGLLKAISKKKEGIIEPIHDKFINGFVEKTGSEENALKVWKILEDAVGYGFNSSHAYSVALDSIYGAYLKAEYPLEYFETVLNIYWKDTDVTGKISKELEHFGIEIESIKFGKSRGLYSANKETNKIYKGIASIKNMNAHIAEEFYAMSQERTFDTFLDLLLHIANTDNRINKTHIETMIKLDFFSDFGSKGKLMKIYHGFRDGKGIKYDKKHKDNTKAKRIALLQAYQEEVMNAPEEKIDLFEQIAFEKDALGYAVTKFPSVDPNITLVVDVNKKYKPKILLYQISTGQEFMLKVEKKKFYSNEQDLLYVGDVIEVLDVEEKVGWKNENGKWVKDESKIEPHLEACKLLRESPKRK</sequence>
<dbReference type="InterPro" id="IPR040982">
    <property type="entry name" value="DNA_pol3_finger"/>
</dbReference>
<dbReference type="InterPro" id="IPR016195">
    <property type="entry name" value="Pol/histidinol_Pase-like"/>
</dbReference>
<evidence type="ECO:0000259" key="7">
    <source>
        <dbReference type="PROSITE" id="PS00028"/>
    </source>
</evidence>
<keyword evidence="5" id="KW-0239">DNA-directed DNA polymerase</keyword>
<dbReference type="Pfam" id="PF02811">
    <property type="entry name" value="PHP"/>
    <property type="match status" value="1"/>
</dbReference>
<dbReference type="Gene3D" id="3.20.20.140">
    <property type="entry name" value="Metal-dependent hydrolases"/>
    <property type="match status" value="1"/>
</dbReference>
<protein>
    <recommendedName>
        <fullName evidence="1">DNA-directed DNA polymerase</fullName>
        <ecNumber evidence="1">2.7.7.7</ecNumber>
    </recommendedName>
</protein>
<accession>A0A3Q9R7E7</accession>
<evidence type="ECO:0000256" key="5">
    <source>
        <dbReference type="ARBA" id="ARBA00022932"/>
    </source>
</evidence>
<dbReference type="InterPro" id="IPR013087">
    <property type="entry name" value="Znf_C2H2_type"/>
</dbReference>
<dbReference type="InterPro" id="IPR011708">
    <property type="entry name" value="DNA_pol3_alpha_NTPase_dom"/>
</dbReference>
<evidence type="ECO:0000256" key="1">
    <source>
        <dbReference type="ARBA" id="ARBA00012417"/>
    </source>
</evidence>
<keyword evidence="3" id="KW-0548">Nucleotidyltransferase</keyword>
<feature type="domain" description="C2H2-type" evidence="7">
    <location>
        <begin position="148"/>
        <end position="170"/>
    </location>
</feature>
<dbReference type="InterPro" id="IPR029460">
    <property type="entry name" value="DNAPol_HHH"/>
</dbReference>
<proteinExistence type="predicted"/>
<keyword evidence="2" id="KW-0808">Transferase</keyword>
<dbReference type="InterPro" id="IPR003141">
    <property type="entry name" value="Pol/His_phosphatase_N"/>
</dbReference>
<dbReference type="GO" id="GO:0006260">
    <property type="term" value="P:DNA replication"/>
    <property type="evidence" value="ECO:0007669"/>
    <property type="project" value="UniProtKB-KW"/>
</dbReference>
<evidence type="ECO:0000313" key="8">
    <source>
        <dbReference type="EMBL" id="AZU98905.1"/>
    </source>
</evidence>
<dbReference type="SUPFAM" id="SSF89550">
    <property type="entry name" value="PHP domain-like"/>
    <property type="match status" value="1"/>
</dbReference>
<reference evidence="8 9" key="1">
    <citation type="submission" date="2018-12" db="EMBL/GenBank/DDBJ databases">
        <title>Characterization of a novel siphovirus infacting Bacillus anthracis.</title>
        <authorList>
            <person name="Hu X."/>
            <person name="Wan X."/>
            <person name="Geng P."/>
            <person name="Yuan Z."/>
        </authorList>
    </citation>
    <scope>NUCLEOTIDE SEQUENCE [LARGE SCALE GENOMIC DNA]</scope>
</reference>
<organism evidence="8 9">
    <name type="scientific">Bacillus phage pW2</name>
    <dbReference type="NCBI Taxonomy" id="2500559"/>
    <lineage>
        <taxon>Viruses</taxon>
        <taxon>Duplodnaviria</taxon>
        <taxon>Heunggongvirae</taxon>
        <taxon>Uroviricota</taxon>
        <taxon>Caudoviricetes</taxon>
        <taxon>Joanripponvirinae</taxon>
        <taxon>Sophritavirus</taxon>
        <taxon>Sophritavirus pW2</taxon>
    </lineage>
</organism>
<dbReference type="GO" id="GO:0003887">
    <property type="term" value="F:DNA-directed DNA polymerase activity"/>
    <property type="evidence" value="ECO:0007669"/>
    <property type="project" value="UniProtKB-KW"/>
</dbReference>
<dbReference type="SMART" id="SM00481">
    <property type="entry name" value="POLIIIAc"/>
    <property type="match status" value="1"/>
</dbReference>
<dbReference type="EMBL" id="MK288021">
    <property type="protein sequence ID" value="AZU98905.1"/>
    <property type="molecule type" value="Genomic_DNA"/>
</dbReference>
<evidence type="ECO:0000313" key="9">
    <source>
        <dbReference type="Proteomes" id="UP000287896"/>
    </source>
</evidence>
<dbReference type="InterPro" id="IPR004013">
    <property type="entry name" value="PHP_dom"/>
</dbReference>
<dbReference type="PROSITE" id="PS00028">
    <property type="entry name" value="ZINC_FINGER_C2H2_1"/>
    <property type="match status" value="1"/>
</dbReference>